<proteinExistence type="inferred from homology"/>
<dbReference type="AlphaFoldDB" id="A0A195E3Z9"/>
<dbReference type="GO" id="GO:0031514">
    <property type="term" value="C:motile cilium"/>
    <property type="evidence" value="ECO:0007669"/>
    <property type="project" value="TreeGrafter"/>
</dbReference>
<dbReference type="PANTHER" id="PTHR14871:SF1">
    <property type="entry name" value="DYNEIN REGULATORY COMPLEX PROTEIN 9"/>
    <property type="match status" value="1"/>
</dbReference>
<evidence type="ECO:0000256" key="1">
    <source>
        <dbReference type="ARBA" id="ARBA00004611"/>
    </source>
</evidence>
<keyword evidence="11" id="KW-0472">Membrane</keyword>
<keyword evidence="6" id="KW-0969">Cilium</keyword>
<keyword evidence="4" id="KW-0963">Cytoplasm</keyword>
<dbReference type="Proteomes" id="UP000078492">
    <property type="component" value="Unassembled WGS sequence"/>
</dbReference>
<reference evidence="12 13" key="1">
    <citation type="submission" date="2015-09" db="EMBL/GenBank/DDBJ databases">
        <title>Trachymyrmex cornetzi WGS genome.</title>
        <authorList>
            <person name="Nygaard S."/>
            <person name="Hu H."/>
            <person name="Boomsma J."/>
            <person name="Zhang G."/>
        </authorList>
    </citation>
    <scope>NUCLEOTIDE SEQUENCE [LARGE SCALE GENOMIC DNA]</scope>
    <source>
        <strain evidence="12">Tcor2-1</strain>
        <tissue evidence="12">Whole body</tissue>
    </source>
</reference>
<keyword evidence="8" id="KW-0966">Cell projection</keyword>
<evidence type="ECO:0000256" key="9">
    <source>
        <dbReference type="ARBA" id="ARBA00032183"/>
    </source>
</evidence>
<sequence length="489" mass="57651">MVNELEITQDEQTFQKEIALNRLSSITLQQARRNVIHVDDESTKEHKHTIEKTLKKSTDMFIQNLNKISKIDVKDKKVSKHYRDTRIICENNFHKFAYLNVILLYIYIYIQILPILHLIESETPLKLPESPKDTVSSKTSKDEIQNAEMKVPPFTPLEAAAISSVLEECLNQLAIIGFIIPANIDPRWDDSFKTIDETYGVPDEPEIIFREDMGLLPIVPTKAEKLQRERNYVCEVLKKVLHEIRNHRTFDSLQKEVDNIAKKLEGERNLEESAQMWLNRAEQLREQLESDKKANEEDRKSTIKLAQESDARVDHAIFINSGKLGYAEKWAKARLEQQELKLNLQNRDMLNKLSEYSKEYNTEHAISSEIHTYLEADIKEKEEQIDIWTKKYNKEIVERQEEIDELKKLIEEEKLEIEEMHALMDKRQKFINECIAEENRLKEEEKLSKAATVIQSTWRGHMVREQLGKYKGLWKQLKKRKRSRQKRKA</sequence>
<evidence type="ECO:0000256" key="5">
    <source>
        <dbReference type="ARBA" id="ARBA00022846"/>
    </source>
</evidence>
<dbReference type="PROSITE" id="PS50096">
    <property type="entry name" value="IQ"/>
    <property type="match status" value="1"/>
</dbReference>
<dbReference type="InterPro" id="IPR042618">
    <property type="entry name" value="IQCG"/>
</dbReference>
<evidence type="ECO:0000256" key="8">
    <source>
        <dbReference type="ARBA" id="ARBA00023273"/>
    </source>
</evidence>
<dbReference type="InterPro" id="IPR000048">
    <property type="entry name" value="IQ_motif_EF-hand-BS"/>
</dbReference>
<accession>A0A195E3Z9</accession>
<evidence type="ECO:0000256" key="3">
    <source>
        <dbReference type="ARBA" id="ARBA00013738"/>
    </source>
</evidence>
<keyword evidence="11" id="KW-0812">Transmembrane</keyword>
<dbReference type="PANTHER" id="PTHR14871">
    <property type="entry name" value="DYNEIN REGULATORY COMPLEX PROTEIN 9"/>
    <property type="match status" value="1"/>
</dbReference>
<keyword evidence="10" id="KW-0175">Coiled coil</keyword>
<keyword evidence="13" id="KW-1185">Reference proteome</keyword>
<gene>
    <name evidence="12" type="ORF">ALC57_08108</name>
</gene>
<evidence type="ECO:0000313" key="12">
    <source>
        <dbReference type="EMBL" id="KYN19632.1"/>
    </source>
</evidence>
<evidence type="ECO:0000256" key="7">
    <source>
        <dbReference type="ARBA" id="ARBA00023212"/>
    </source>
</evidence>
<dbReference type="EMBL" id="KQ979701">
    <property type="protein sequence ID" value="KYN19632.1"/>
    <property type="molecule type" value="Genomic_DNA"/>
</dbReference>
<evidence type="ECO:0000256" key="6">
    <source>
        <dbReference type="ARBA" id="ARBA00023069"/>
    </source>
</evidence>
<keyword evidence="5" id="KW-0282">Flagellum</keyword>
<dbReference type="Gene3D" id="1.20.5.190">
    <property type="match status" value="1"/>
</dbReference>
<evidence type="ECO:0000313" key="13">
    <source>
        <dbReference type="Proteomes" id="UP000078492"/>
    </source>
</evidence>
<dbReference type="GO" id="GO:0044782">
    <property type="term" value="P:cilium organization"/>
    <property type="evidence" value="ECO:0007669"/>
    <property type="project" value="TreeGrafter"/>
</dbReference>
<dbReference type="Pfam" id="PF00612">
    <property type="entry name" value="IQ"/>
    <property type="match status" value="1"/>
</dbReference>
<protein>
    <recommendedName>
        <fullName evidence="3">Dynein regulatory complex protein 9</fullName>
    </recommendedName>
    <alternativeName>
        <fullName evidence="9">IQ domain-containing protein G</fullName>
    </alternativeName>
</protein>
<dbReference type="GO" id="GO:0005737">
    <property type="term" value="C:cytoplasm"/>
    <property type="evidence" value="ECO:0007669"/>
    <property type="project" value="TreeGrafter"/>
</dbReference>
<keyword evidence="11" id="KW-1133">Transmembrane helix</keyword>
<name>A0A195E3Z9_9HYME</name>
<evidence type="ECO:0000256" key="10">
    <source>
        <dbReference type="SAM" id="Coils"/>
    </source>
</evidence>
<feature type="coiled-coil region" evidence="10">
    <location>
        <begin position="250"/>
        <end position="301"/>
    </location>
</feature>
<organism evidence="12 13">
    <name type="scientific">Trachymyrmex cornetzi</name>
    <dbReference type="NCBI Taxonomy" id="471704"/>
    <lineage>
        <taxon>Eukaryota</taxon>
        <taxon>Metazoa</taxon>
        <taxon>Ecdysozoa</taxon>
        <taxon>Arthropoda</taxon>
        <taxon>Hexapoda</taxon>
        <taxon>Insecta</taxon>
        <taxon>Pterygota</taxon>
        <taxon>Neoptera</taxon>
        <taxon>Endopterygota</taxon>
        <taxon>Hymenoptera</taxon>
        <taxon>Apocrita</taxon>
        <taxon>Aculeata</taxon>
        <taxon>Formicoidea</taxon>
        <taxon>Formicidae</taxon>
        <taxon>Myrmicinae</taxon>
        <taxon>Trachymyrmex</taxon>
    </lineage>
</organism>
<evidence type="ECO:0000256" key="2">
    <source>
        <dbReference type="ARBA" id="ARBA00008222"/>
    </source>
</evidence>
<dbReference type="SMART" id="SM00015">
    <property type="entry name" value="IQ"/>
    <property type="match status" value="1"/>
</dbReference>
<comment type="subcellular location">
    <subcellularLocation>
        <location evidence="1">Cytoplasm</location>
        <location evidence="1">Cytoskeleton</location>
        <location evidence="1">Flagellum axoneme</location>
    </subcellularLocation>
</comment>
<dbReference type="STRING" id="471704.A0A195E3Z9"/>
<feature type="coiled-coil region" evidence="10">
    <location>
        <begin position="389"/>
        <end position="447"/>
    </location>
</feature>
<keyword evidence="7" id="KW-0206">Cytoskeleton</keyword>
<evidence type="ECO:0000256" key="11">
    <source>
        <dbReference type="SAM" id="Phobius"/>
    </source>
</evidence>
<evidence type="ECO:0000256" key="4">
    <source>
        <dbReference type="ARBA" id="ARBA00022490"/>
    </source>
</evidence>
<feature type="transmembrane region" description="Helical" evidence="11">
    <location>
        <begin position="96"/>
        <end position="119"/>
    </location>
</feature>
<dbReference type="CDD" id="cd23767">
    <property type="entry name" value="IQCD"/>
    <property type="match status" value="1"/>
</dbReference>
<comment type="similarity">
    <text evidence="2">Belongs to the DRC9 family.</text>
</comment>